<organism evidence="9 10">
    <name type="scientific">Candida parapsilosis</name>
    <name type="common">Yeast</name>
    <dbReference type="NCBI Taxonomy" id="5480"/>
    <lineage>
        <taxon>Eukaryota</taxon>
        <taxon>Fungi</taxon>
        <taxon>Dikarya</taxon>
        <taxon>Ascomycota</taxon>
        <taxon>Saccharomycotina</taxon>
        <taxon>Pichiomycetes</taxon>
        <taxon>Debaryomycetaceae</taxon>
        <taxon>Candida/Lodderomyces clade</taxon>
        <taxon>Candida</taxon>
    </lineage>
</organism>
<keyword evidence="5" id="KW-0804">Transcription</keyword>
<feature type="compositionally biased region" description="Low complexity" evidence="7">
    <location>
        <begin position="318"/>
        <end position="330"/>
    </location>
</feature>
<feature type="compositionally biased region" description="Gly residues" evidence="7">
    <location>
        <begin position="331"/>
        <end position="340"/>
    </location>
</feature>
<evidence type="ECO:0000256" key="6">
    <source>
        <dbReference type="ARBA" id="ARBA00023242"/>
    </source>
</evidence>
<dbReference type="Gene3D" id="4.10.240.10">
    <property type="entry name" value="Zn(2)-C6 fungal-type DNA-binding domain"/>
    <property type="match status" value="1"/>
</dbReference>
<dbReference type="InterPro" id="IPR001138">
    <property type="entry name" value="Zn2Cys6_DnaBD"/>
</dbReference>
<dbReference type="SUPFAM" id="SSF57701">
    <property type="entry name" value="Zn2/Cys6 DNA-binding domain"/>
    <property type="match status" value="1"/>
</dbReference>
<evidence type="ECO:0000256" key="2">
    <source>
        <dbReference type="ARBA" id="ARBA00022833"/>
    </source>
</evidence>
<feature type="compositionally biased region" description="Low complexity" evidence="7">
    <location>
        <begin position="65"/>
        <end position="83"/>
    </location>
</feature>
<feature type="region of interest" description="Disordered" evidence="7">
    <location>
        <begin position="1"/>
        <end position="104"/>
    </location>
</feature>
<evidence type="ECO:0000256" key="3">
    <source>
        <dbReference type="ARBA" id="ARBA00023015"/>
    </source>
</evidence>
<dbReference type="GO" id="GO:0000981">
    <property type="term" value="F:DNA-binding transcription factor activity, RNA polymerase II-specific"/>
    <property type="evidence" value="ECO:0007669"/>
    <property type="project" value="InterPro"/>
</dbReference>
<evidence type="ECO:0000256" key="1">
    <source>
        <dbReference type="ARBA" id="ARBA00022723"/>
    </source>
</evidence>
<dbReference type="PROSITE" id="PS50048">
    <property type="entry name" value="ZN2_CY6_FUNGAL_2"/>
    <property type="match status" value="1"/>
</dbReference>
<feature type="compositionally biased region" description="Low complexity" evidence="7">
    <location>
        <begin position="271"/>
        <end position="300"/>
    </location>
</feature>
<keyword evidence="4" id="KW-0238">DNA-binding</keyword>
<dbReference type="GO" id="GO:0003677">
    <property type="term" value="F:DNA binding"/>
    <property type="evidence" value="ECO:0007669"/>
    <property type="project" value="UniProtKB-KW"/>
</dbReference>
<dbReference type="InterPro" id="IPR050797">
    <property type="entry name" value="Carb_Metab_Trans_Reg"/>
</dbReference>
<protein>
    <submittedName>
        <fullName evidence="9">Fungal Zn(2)-Cys(6) binuclear cluster domain family protein</fullName>
    </submittedName>
</protein>
<dbReference type="EMBL" id="JABWAB010000007">
    <property type="protein sequence ID" value="KAF6046913.1"/>
    <property type="molecule type" value="Genomic_DNA"/>
</dbReference>
<feature type="compositionally biased region" description="Polar residues" evidence="7">
    <location>
        <begin position="18"/>
        <end position="29"/>
    </location>
</feature>
<keyword evidence="6" id="KW-0539">Nucleus</keyword>
<reference evidence="9" key="1">
    <citation type="submission" date="2020-03" db="EMBL/GenBank/DDBJ databases">
        <title>FDA dAtabase for Regulatory Grade micrObial Sequences (FDA-ARGOS): Supporting development and validation of Infectious Disease Dx tests.</title>
        <authorList>
            <person name="Campos J."/>
            <person name="Goldberg B."/>
            <person name="Tallon L."/>
            <person name="Sadzewicz L."/>
            <person name="Vavikolanu K."/>
            <person name="Mehta A."/>
            <person name="Aluvathingal J."/>
            <person name="Nadendla S."/>
            <person name="Nandy P."/>
            <person name="Geyer C."/>
            <person name="Yan Y."/>
            <person name="Sichtig H."/>
        </authorList>
    </citation>
    <scope>NUCLEOTIDE SEQUENCE [LARGE SCALE GENOMIC DNA]</scope>
    <source>
        <strain evidence="9">FDAARGOS_652</strain>
    </source>
</reference>
<dbReference type="Pfam" id="PF00172">
    <property type="entry name" value="Zn_clus"/>
    <property type="match status" value="1"/>
</dbReference>
<name>A0A8X7NHF5_CANPA</name>
<keyword evidence="2" id="KW-0862">Zinc</keyword>
<evidence type="ECO:0000313" key="9">
    <source>
        <dbReference type="EMBL" id="KAF6046913.1"/>
    </source>
</evidence>
<sequence length="847" mass="93449">MTSTPPTKQIPSIKDIFPNSQPKTSNPPAQEQERPASMASTQAQDHASINQHNKDTQAPQARAESFLASKQQQSQQPSAHFASPDATTSRSSTDPPRKRSKISRACDACRRKKIKCNAEYSTTLNKVTQICNNCQKNGDECTFSRTPLKRGPSKGYSKEYEEREEEATSGYHSRANSNGNVAQPQPITTFNSNMDYKSSQIQPQPQQVPQQQQFPQNSLPFPQIRPNSQQMSNIKLPPIIGYNQNAASPAIHKVISANFNESNPSSPPVQPNSTNTQAQLSNNNNNNTTTNTTSNSNNNSPPIQGPFWKVPYEMPRASGPHRSSISSVSSIGGGGGVGGPGRRRSSIDSISSTSTTNTKLPLLRHSNNSEFLSDSESEDFYSVRSSSSHRPPIMRNNSQSISPRNSVTSLSSLSGRVNKSMILQGAPISPMTLSKAGTPYNGFAAQELARSQSQLQAAPPPPPVAPPGGFNQMQTSPMDLLKADLSVYDQHFAAAYPVIPVDTEKLVQMIQVAGSEAPTENLVECFHIAINDLVNFKTVAEYTTISMFFKLQQLYQQSGVNKISTFLYAQTLVVLNYSLLLKGAHYSLGVASAAAFLNDLNAVDRVFDEKPSEQQFDLWLAKLYLTLDIVDTVASLKAGVQKNVAKGNLPLFVNRNRSSLEDIVYQIYTLSTGLFDLRSQLVTSTIKDTSKVDTKDEFLTHFANLLYQKYELYQIVNNQSEKLLQTLEALTTTILNFANYLSTTTMSNKQVLNPCLNLSVDQLFHTIKLVKMIADNTSDDAAKLNSNLSISYNLLNLNLTNLQLNEQTVRQIKRKIAETPLDFSAKTEPHADWINYVIPMIKTDLMR</sequence>
<dbReference type="Proteomes" id="UP000590412">
    <property type="component" value="Unassembled WGS sequence"/>
</dbReference>
<feature type="compositionally biased region" description="Polar residues" evidence="7">
    <location>
        <begin position="383"/>
        <end position="412"/>
    </location>
</feature>
<evidence type="ECO:0000256" key="5">
    <source>
        <dbReference type="ARBA" id="ARBA00023163"/>
    </source>
</evidence>
<evidence type="ECO:0000259" key="8">
    <source>
        <dbReference type="PROSITE" id="PS50048"/>
    </source>
</evidence>
<feature type="compositionally biased region" description="Low complexity" evidence="7">
    <location>
        <begin position="200"/>
        <end position="222"/>
    </location>
</feature>
<feature type="compositionally biased region" description="Low complexity" evidence="7">
    <location>
        <begin position="347"/>
        <end position="356"/>
    </location>
</feature>
<evidence type="ECO:0000256" key="7">
    <source>
        <dbReference type="SAM" id="MobiDB-lite"/>
    </source>
</evidence>
<feature type="compositionally biased region" description="Polar residues" evidence="7">
    <location>
        <begin position="85"/>
        <end position="94"/>
    </location>
</feature>
<evidence type="ECO:0000313" key="10">
    <source>
        <dbReference type="Proteomes" id="UP000590412"/>
    </source>
</evidence>
<dbReference type="InterPro" id="IPR036864">
    <property type="entry name" value="Zn2-C6_fun-type_DNA-bd_sf"/>
</dbReference>
<feature type="compositionally biased region" description="Polar residues" evidence="7">
    <location>
        <begin position="1"/>
        <end position="10"/>
    </location>
</feature>
<keyword evidence="3" id="KW-0805">Transcription regulation</keyword>
<proteinExistence type="predicted"/>
<feature type="compositionally biased region" description="Polar residues" evidence="7">
    <location>
        <begin position="170"/>
        <end position="199"/>
    </location>
</feature>
<accession>A0A8X7NHF5</accession>
<dbReference type="AlphaFoldDB" id="A0A8X7NHF5"/>
<feature type="region of interest" description="Disordered" evidence="7">
    <location>
        <begin position="258"/>
        <end position="362"/>
    </location>
</feature>
<evidence type="ECO:0000256" key="4">
    <source>
        <dbReference type="ARBA" id="ARBA00023125"/>
    </source>
</evidence>
<dbReference type="CDD" id="cd00067">
    <property type="entry name" value="GAL4"/>
    <property type="match status" value="1"/>
</dbReference>
<feature type="domain" description="Zn(2)-C6 fungal-type" evidence="8">
    <location>
        <begin position="105"/>
        <end position="143"/>
    </location>
</feature>
<feature type="compositionally biased region" description="Polar residues" evidence="7">
    <location>
        <begin position="38"/>
        <end position="59"/>
    </location>
</feature>
<dbReference type="GO" id="GO:0008270">
    <property type="term" value="F:zinc ion binding"/>
    <property type="evidence" value="ECO:0007669"/>
    <property type="project" value="InterPro"/>
</dbReference>
<feature type="region of interest" description="Disordered" evidence="7">
    <location>
        <begin position="141"/>
        <end position="229"/>
    </location>
</feature>
<gene>
    <name evidence="9" type="ORF">FOB60_004449</name>
</gene>
<comment type="caution">
    <text evidence="9">The sequence shown here is derived from an EMBL/GenBank/DDBJ whole genome shotgun (WGS) entry which is preliminary data.</text>
</comment>
<keyword evidence="1" id="KW-0479">Metal-binding</keyword>
<dbReference type="PANTHER" id="PTHR31668:SF26">
    <property type="entry name" value="GLUCOSE TRANSPORT TRANSCRIPTION REGULATOR RGT1-RELATED"/>
    <property type="match status" value="1"/>
</dbReference>
<dbReference type="PANTHER" id="PTHR31668">
    <property type="entry name" value="GLUCOSE TRANSPORT TRANSCRIPTION REGULATOR RGT1-RELATED-RELATED"/>
    <property type="match status" value="1"/>
</dbReference>
<feature type="region of interest" description="Disordered" evidence="7">
    <location>
        <begin position="382"/>
        <end position="412"/>
    </location>
</feature>
<dbReference type="SMART" id="SM00066">
    <property type="entry name" value="GAL4"/>
    <property type="match status" value="1"/>
</dbReference>